<name>A0A8J4XB87_CLAMG</name>
<accession>A0A8J4XB87</accession>
<feature type="non-terminal residue" evidence="1">
    <location>
        <position position="1"/>
    </location>
</feature>
<dbReference type="AlphaFoldDB" id="A0A8J4XB87"/>
<protein>
    <submittedName>
        <fullName evidence="1">Thymidylate synthase</fullName>
    </submittedName>
</protein>
<sequence length="82" mass="9254">MAFLNDNEITVISDVEIETLTPDSSLQRPIATVRPLQAVPEEEVAVQVRRNPTPYPVFPINPVIPDDIEFEDILRDEEISVP</sequence>
<organism evidence="1 2">
    <name type="scientific">Clarias magur</name>
    <name type="common">Asian catfish</name>
    <name type="synonym">Macropteronotus magur</name>
    <dbReference type="NCBI Taxonomy" id="1594786"/>
    <lineage>
        <taxon>Eukaryota</taxon>
        <taxon>Metazoa</taxon>
        <taxon>Chordata</taxon>
        <taxon>Craniata</taxon>
        <taxon>Vertebrata</taxon>
        <taxon>Euteleostomi</taxon>
        <taxon>Actinopterygii</taxon>
        <taxon>Neopterygii</taxon>
        <taxon>Teleostei</taxon>
        <taxon>Ostariophysi</taxon>
        <taxon>Siluriformes</taxon>
        <taxon>Clariidae</taxon>
        <taxon>Clarias</taxon>
    </lineage>
</organism>
<gene>
    <name evidence="1" type="ORF">DAT39_018424</name>
</gene>
<proteinExistence type="predicted"/>
<reference evidence="1" key="1">
    <citation type="submission" date="2020-07" db="EMBL/GenBank/DDBJ databases">
        <title>Clarias magur genome sequencing, assembly and annotation.</title>
        <authorList>
            <person name="Kushwaha B."/>
            <person name="Kumar R."/>
            <person name="Das P."/>
            <person name="Joshi C.G."/>
            <person name="Kumar D."/>
            <person name="Nagpure N.S."/>
            <person name="Pandey M."/>
            <person name="Agarwal S."/>
            <person name="Srivastava S."/>
            <person name="Singh M."/>
            <person name="Sahoo L."/>
            <person name="Jayasankar P."/>
            <person name="Meher P.K."/>
            <person name="Koringa P.G."/>
            <person name="Iquebal M.A."/>
            <person name="Das S.P."/>
            <person name="Bit A."/>
            <person name="Patnaik S."/>
            <person name="Patel N."/>
            <person name="Shah T.M."/>
            <person name="Hinsu A."/>
            <person name="Jena J.K."/>
        </authorList>
    </citation>
    <scope>NUCLEOTIDE SEQUENCE</scope>
    <source>
        <strain evidence="1">CIFAMagur01</strain>
        <tissue evidence="1">Testis</tissue>
    </source>
</reference>
<evidence type="ECO:0000313" key="1">
    <source>
        <dbReference type="EMBL" id="KAF5891870.1"/>
    </source>
</evidence>
<dbReference type="Proteomes" id="UP000727407">
    <property type="component" value="Unassembled WGS sequence"/>
</dbReference>
<evidence type="ECO:0000313" key="2">
    <source>
        <dbReference type="Proteomes" id="UP000727407"/>
    </source>
</evidence>
<comment type="caution">
    <text evidence="1">The sequence shown here is derived from an EMBL/GenBank/DDBJ whole genome shotgun (WGS) entry which is preliminary data.</text>
</comment>
<keyword evidence="2" id="KW-1185">Reference proteome</keyword>
<dbReference type="EMBL" id="QNUK01000544">
    <property type="protein sequence ID" value="KAF5891870.1"/>
    <property type="molecule type" value="Genomic_DNA"/>
</dbReference>